<dbReference type="EMBL" id="CP001101">
    <property type="protein sequence ID" value="ACE03544.1"/>
    <property type="molecule type" value="Genomic_DNA"/>
</dbReference>
<dbReference type="InterPro" id="IPR030678">
    <property type="entry name" value="Peptide/Ni-bd"/>
</dbReference>
<dbReference type="Gene3D" id="3.10.105.10">
    <property type="entry name" value="Dipeptide-binding Protein, Domain 3"/>
    <property type="match status" value="1"/>
</dbReference>
<dbReference type="PANTHER" id="PTHR30290">
    <property type="entry name" value="PERIPLASMIC BINDING COMPONENT OF ABC TRANSPORTER"/>
    <property type="match status" value="1"/>
</dbReference>
<evidence type="ECO:0000259" key="4">
    <source>
        <dbReference type="Pfam" id="PF00496"/>
    </source>
</evidence>
<dbReference type="KEGG" id="cpb:Cphamn1_0585"/>
<sequence length="628" mass="70153">MNSKGEPDKQQATQPCFTGCLSESSTAPACPEKSGLSGVFLHDHIGINSVLIVCMLIVVTLSGCSSDRFSSGGSAGDSTLVIAMLGDANYLNPVIGASVTSSNVYGLLYPGLLESEFDTTSGLLNFVALEKKLRESTGESIRKKPGGALAKTWKMGDDYRSITYILRNDAKWNDGTPITAHDFKFTYELYGNPLIASPRQQYLAELVGADTGEIDFEKAIEAPDDTTLVFNFYKAVPEQLALFHTSLTPLPKHKWEHVALEEFRHSPLNQKPLGAGPYVLQEWLKQQQIVLASNPSCTLPKPGDIARIMFRIVPDYTVRLAQLQTGAVDVVENIKPEDFAGLERARAGVEIKSVGLRVYDYIGWSNIDQVSYERDGTIRPHPLFGSKNVRRALTLAIDRQSILDGYLGEYGEVASTDISPSLKWAYNDSVTPYPYDPSEAVRILEEEGWFPGPDGIREKNGRKFSFVLYTNAGNARRNFASVIIQQNLREIGIDCQLDVQESNVFFENLRLRKIEAWMAGWSIGLEIDPLDGWGSDLEKSRFNFTGYQNSRIDTLCELAKGQMNPLDARPYWIEYQEILHRDQPTTFLYWIKETQGFNRRIEGEELNILSTFYNIDDWILSPSAGVAE</sequence>
<proteinExistence type="inferred from homology"/>
<keyword evidence="2" id="KW-0813">Transport</keyword>
<evidence type="ECO:0000256" key="1">
    <source>
        <dbReference type="ARBA" id="ARBA00005695"/>
    </source>
</evidence>
<dbReference type="InterPro" id="IPR000914">
    <property type="entry name" value="SBP_5_dom"/>
</dbReference>
<gene>
    <name evidence="5" type="ordered locus">Cphamn1_0585</name>
</gene>
<dbReference type="InterPro" id="IPR039424">
    <property type="entry name" value="SBP_5"/>
</dbReference>
<evidence type="ECO:0000256" key="3">
    <source>
        <dbReference type="ARBA" id="ARBA00022729"/>
    </source>
</evidence>
<name>B3EMR6_CHLPB</name>
<dbReference type="GO" id="GO:0043190">
    <property type="term" value="C:ATP-binding cassette (ABC) transporter complex"/>
    <property type="evidence" value="ECO:0007669"/>
    <property type="project" value="InterPro"/>
</dbReference>
<dbReference type="CDD" id="cd08514">
    <property type="entry name" value="PBP2_AppA_like"/>
    <property type="match status" value="1"/>
</dbReference>
<dbReference type="GO" id="GO:1904680">
    <property type="term" value="F:peptide transmembrane transporter activity"/>
    <property type="evidence" value="ECO:0007669"/>
    <property type="project" value="TreeGrafter"/>
</dbReference>
<dbReference type="AlphaFoldDB" id="B3EMR6"/>
<dbReference type="Gene3D" id="3.40.190.10">
    <property type="entry name" value="Periplasmic binding protein-like II"/>
    <property type="match status" value="1"/>
</dbReference>
<evidence type="ECO:0000313" key="5">
    <source>
        <dbReference type="EMBL" id="ACE03544.1"/>
    </source>
</evidence>
<dbReference type="Gene3D" id="3.90.76.10">
    <property type="entry name" value="Dipeptide-binding Protein, Domain 1"/>
    <property type="match status" value="1"/>
</dbReference>
<comment type="similarity">
    <text evidence="1">Belongs to the bacterial solute-binding protein 5 family.</text>
</comment>
<protein>
    <submittedName>
        <fullName evidence="5">Extracellular solute-binding protein family 5</fullName>
    </submittedName>
</protein>
<dbReference type="SUPFAM" id="SSF53850">
    <property type="entry name" value="Periplasmic binding protein-like II"/>
    <property type="match status" value="1"/>
</dbReference>
<dbReference type="PIRSF" id="PIRSF002741">
    <property type="entry name" value="MppA"/>
    <property type="match status" value="1"/>
</dbReference>
<evidence type="ECO:0000256" key="2">
    <source>
        <dbReference type="ARBA" id="ARBA00022448"/>
    </source>
</evidence>
<dbReference type="Pfam" id="PF00496">
    <property type="entry name" value="SBP_bac_5"/>
    <property type="match status" value="1"/>
</dbReference>
<dbReference type="GO" id="GO:0030288">
    <property type="term" value="C:outer membrane-bounded periplasmic space"/>
    <property type="evidence" value="ECO:0007669"/>
    <property type="project" value="UniProtKB-ARBA"/>
</dbReference>
<dbReference type="eggNOG" id="COG0747">
    <property type="taxonomic scope" value="Bacteria"/>
</dbReference>
<keyword evidence="3" id="KW-0732">Signal</keyword>
<feature type="domain" description="Solute-binding protein family 5" evidence="4">
    <location>
        <begin position="145"/>
        <end position="524"/>
    </location>
</feature>
<dbReference type="STRING" id="331678.Cphamn1_0585"/>
<dbReference type="PANTHER" id="PTHR30290:SF9">
    <property type="entry name" value="OLIGOPEPTIDE-BINDING PROTEIN APPA"/>
    <property type="match status" value="1"/>
</dbReference>
<dbReference type="HOGENOM" id="CLU_017028_7_5_10"/>
<reference evidence="5" key="1">
    <citation type="submission" date="2008-06" db="EMBL/GenBank/DDBJ databases">
        <title>Complete sequence of Chlorobium phaeobacteroides BS1.</title>
        <authorList>
            <consortium name="US DOE Joint Genome Institute"/>
            <person name="Lucas S."/>
            <person name="Copeland A."/>
            <person name="Lapidus A."/>
            <person name="Glavina del Rio T."/>
            <person name="Dalin E."/>
            <person name="Tice H."/>
            <person name="Bruce D."/>
            <person name="Goodwin L."/>
            <person name="Pitluck S."/>
            <person name="Schmutz J."/>
            <person name="Larimer F."/>
            <person name="Land M."/>
            <person name="Hauser L."/>
            <person name="Kyrpides N."/>
            <person name="Ovchinnikova G."/>
            <person name="Li T."/>
            <person name="Liu Z."/>
            <person name="Zhao F."/>
            <person name="Overmann J."/>
            <person name="Bryant D.A."/>
            <person name="Richardson P."/>
        </authorList>
    </citation>
    <scope>NUCLEOTIDE SEQUENCE [LARGE SCALE GENOMIC DNA]</scope>
    <source>
        <strain evidence="5">BS1</strain>
    </source>
</reference>
<organism evidence="5">
    <name type="scientific">Chlorobium phaeobacteroides (strain BS1)</name>
    <dbReference type="NCBI Taxonomy" id="331678"/>
    <lineage>
        <taxon>Bacteria</taxon>
        <taxon>Pseudomonadati</taxon>
        <taxon>Chlorobiota</taxon>
        <taxon>Chlorobiia</taxon>
        <taxon>Chlorobiales</taxon>
        <taxon>Chlorobiaceae</taxon>
        <taxon>Chlorobium/Pelodictyon group</taxon>
        <taxon>Chlorobium</taxon>
    </lineage>
</organism>
<dbReference type="GO" id="GO:0015833">
    <property type="term" value="P:peptide transport"/>
    <property type="evidence" value="ECO:0007669"/>
    <property type="project" value="TreeGrafter"/>
</dbReference>
<accession>B3EMR6</accession>